<name>A0AAP0NQR7_9MAGN</name>
<comment type="caution">
    <text evidence="2">The sequence shown here is derived from an EMBL/GenBank/DDBJ whole genome shotgun (WGS) entry which is preliminary data.</text>
</comment>
<reference evidence="2 3" key="1">
    <citation type="submission" date="2024-01" db="EMBL/GenBank/DDBJ databases">
        <title>Genome assemblies of Stephania.</title>
        <authorList>
            <person name="Yang L."/>
        </authorList>
    </citation>
    <scope>NUCLEOTIDE SEQUENCE [LARGE SCALE GENOMIC DNA]</scope>
    <source>
        <strain evidence="2">QJT</strain>
        <tissue evidence="2">Leaf</tissue>
    </source>
</reference>
<feature type="compositionally biased region" description="Basic and acidic residues" evidence="1">
    <location>
        <begin position="26"/>
        <end position="39"/>
    </location>
</feature>
<keyword evidence="3" id="KW-1185">Reference proteome</keyword>
<feature type="compositionally biased region" description="Acidic residues" evidence="1">
    <location>
        <begin position="15"/>
        <end position="25"/>
    </location>
</feature>
<organism evidence="2 3">
    <name type="scientific">Stephania japonica</name>
    <dbReference type="NCBI Taxonomy" id="461633"/>
    <lineage>
        <taxon>Eukaryota</taxon>
        <taxon>Viridiplantae</taxon>
        <taxon>Streptophyta</taxon>
        <taxon>Embryophyta</taxon>
        <taxon>Tracheophyta</taxon>
        <taxon>Spermatophyta</taxon>
        <taxon>Magnoliopsida</taxon>
        <taxon>Ranunculales</taxon>
        <taxon>Menispermaceae</taxon>
        <taxon>Menispermoideae</taxon>
        <taxon>Cissampelideae</taxon>
        <taxon>Stephania</taxon>
    </lineage>
</organism>
<evidence type="ECO:0000313" key="2">
    <source>
        <dbReference type="EMBL" id="KAK9116422.1"/>
    </source>
</evidence>
<gene>
    <name evidence="2" type="ORF">Sjap_015369</name>
</gene>
<feature type="compositionally biased region" description="Acidic residues" evidence="1">
    <location>
        <begin position="40"/>
        <end position="64"/>
    </location>
</feature>
<sequence length="127" mass="13590">MVLKKARDDGKGGNDDAEGGNDDEEHVIVGKEDLDKLEHEEEGEEDDQEEGEGEEDVDDDDDDTPGYRKGSSCFNDVLEAAICCVRGMSVLAHAALSYGKGDKGDGSKIIDHIGGIDERTSSSMEIG</sequence>
<evidence type="ECO:0000313" key="3">
    <source>
        <dbReference type="Proteomes" id="UP001417504"/>
    </source>
</evidence>
<dbReference type="Proteomes" id="UP001417504">
    <property type="component" value="Unassembled WGS sequence"/>
</dbReference>
<proteinExistence type="predicted"/>
<dbReference type="AlphaFoldDB" id="A0AAP0NQR7"/>
<dbReference type="EMBL" id="JBBNAE010000006">
    <property type="protein sequence ID" value="KAK9116422.1"/>
    <property type="molecule type" value="Genomic_DNA"/>
</dbReference>
<feature type="region of interest" description="Disordered" evidence="1">
    <location>
        <begin position="1"/>
        <end position="72"/>
    </location>
</feature>
<accession>A0AAP0NQR7</accession>
<feature type="compositionally biased region" description="Basic and acidic residues" evidence="1">
    <location>
        <begin position="1"/>
        <end position="14"/>
    </location>
</feature>
<evidence type="ECO:0000256" key="1">
    <source>
        <dbReference type="SAM" id="MobiDB-lite"/>
    </source>
</evidence>
<protein>
    <submittedName>
        <fullName evidence="2">Uncharacterized protein</fullName>
    </submittedName>
</protein>